<protein>
    <submittedName>
        <fullName evidence="1">Uncharacterized protein</fullName>
    </submittedName>
</protein>
<keyword evidence="2" id="KW-1185">Reference proteome</keyword>
<name>A0ABQ7TTL8_SOLTU</name>
<evidence type="ECO:0000313" key="1">
    <source>
        <dbReference type="EMBL" id="KAH0738052.1"/>
    </source>
</evidence>
<dbReference type="EMBL" id="JAIVGD010000028">
    <property type="protein sequence ID" value="KAH0738052.1"/>
    <property type="molecule type" value="Genomic_DNA"/>
</dbReference>
<reference evidence="1 2" key="1">
    <citation type="journal article" date="2021" name="bioRxiv">
        <title>Chromosome-scale and haplotype-resolved genome assembly of a tetraploid potato cultivar.</title>
        <authorList>
            <person name="Sun H."/>
            <person name="Jiao W.-B."/>
            <person name="Krause K."/>
            <person name="Campoy J.A."/>
            <person name="Goel M."/>
            <person name="Folz-Donahue K."/>
            <person name="Kukat C."/>
            <person name="Huettel B."/>
            <person name="Schneeberger K."/>
        </authorList>
    </citation>
    <scope>NUCLEOTIDE SEQUENCE [LARGE SCALE GENOMIC DNA]</scope>
    <source>
        <strain evidence="1">SolTubOtavaFocal</strain>
        <tissue evidence="1">Leaves</tissue>
    </source>
</reference>
<comment type="caution">
    <text evidence="1">The sequence shown here is derived from an EMBL/GenBank/DDBJ whole genome shotgun (WGS) entry which is preliminary data.</text>
</comment>
<organism evidence="1 2">
    <name type="scientific">Solanum tuberosum</name>
    <name type="common">Potato</name>
    <dbReference type="NCBI Taxonomy" id="4113"/>
    <lineage>
        <taxon>Eukaryota</taxon>
        <taxon>Viridiplantae</taxon>
        <taxon>Streptophyta</taxon>
        <taxon>Embryophyta</taxon>
        <taxon>Tracheophyta</taxon>
        <taxon>Spermatophyta</taxon>
        <taxon>Magnoliopsida</taxon>
        <taxon>eudicotyledons</taxon>
        <taxon>Gunneridae</taxon>
        <taxon>Pentapetalae</taxon>
        <taxon>asterids</taxon>
        <taxon>lamiids</taxon>
        <taxon>Solanales</taxon>
        <taxon>Solanaceae</taxon>
        <taxon>Solanoideae</taxon>
        <taxon>Solaneae</taxon>
        <taxon>Solanum</taxon>
    </lineage>
</organism>
<sequence length="151" mass="16129">METNSEVSTVWSWPEMTEPLSFAELDYGASSSLVQDLAMEPRRSWSRSFELAGSRKGEGIWFIGGCLDEIEAGGGGTTSSGFSGGCVLVISGEVLVVSRRFTGDGAVGFWLDEEDGMKVIAVRRLEASGGCGVRQKRNWKTGFTGCGSSLL</sequence>
<accession>A0ABQ7TTL8</accession>
<gene>
    <name evidence="1" type="ORF">KY290_036757</name>
</gene>
<proteinExistence type="predicted"/>
<evidence type="ECO:0000313" key="2">
    <source>
        <dbReference type="Proteomes" id="UP000826656"/>
    </source>
</evidence>
<dbReference type="Proteomes" id="UP000826656">
    <property type="component" value="Unassembled WGS sequence"/>
</dbReference>